<evidence type="ECO:0000313" key="6">
    <source>
        <dbReference type="EMBL" id="KIM36312.1"/>
    </source>
</evidence>
<dbReference type="PANTHER" id="PTHR10270:SF161">
    <property type="entry name" value="SEX-DETERMINING REGION Y PROTEIN"/>
    <property type="match status" value="1"/>
</dbReference>
<dbReference type="EMBL" id="KN831806">
    <property type="protein sequence ID" value="KIM36312.1"/>
    <property type="molecule type" value="Genomic_DNA"/>
</dbReference>
<feature type="compositionally biased region" description="Polar residues" evidence="4">
    <location>
        <begin position="41"/>
        <end position="51"/>
    </location>
</feature>
<dbReference type="OrthoDB" id="1919336at2759"/>
<evidence type="ECO:0000256" key="1">
    <source>
        <dbReference type="ARBA" id="ARBA00023125"/>
    </source>
</evidence>
<feature type="compositionally biased region" description="Basic and acidic residues" evidence="4">
    <location>
        <begin position="1"/>
        <end position="13"/>
    </location>
</feature>
<dbReference type="GO" id="GO:0005634">
    <property type="term" value="C:nucleus"/>
    <property type="evidence" value="ECO:0007669"/>
    <property type="project" value="UniProtKB-UniRule"/>
</dbReference>
<dbReference type="SMART" id="SM00398">
    <property type="entry name" value="HMG"/>
    <property type="match status" value="1"/>
</dbReference>
<evidence type="ECO:0000313" key="7">
    <source>
        <dbReference type="Proteomes" id="UP000053424"/>
    </source>
</evidence>
<feature type="region of interest" description="Disordered" evidence="4">
    <location>
        <begin position="1"/>
        <end position="57"/>
    </location>
</feature>
<feature type="compositionally biased region" description="Polar residues" evidence="4">
    <location>
        <begin position="308"/>
        <end position="317"/>
    </location>
</feature>
<dbReference type="InterPro" id="IPR009071">
    <property type="entry name" value="HMG_box_dom"/>
</dbReference>
<accession>A0A0C2Y5I2</accession>
<protein>
    <recommendedName>
        <fullName evidence="5">HMG box domain-containing protein</fullName>
    </recommendedName>
</protein>
<feature type="compositionally biased region" description="Low complexity" evidence="4">
    <location>
        <begin position="443"/>
        <end position="459"/>
    </location>
</feature>
<dbReference type="GO" id="GO:0030154">
    <property type="term" value="P:cell differentiation"/>
    <property type="evidence" value="ECO:0007669"/>
    <property type="project" value="TreeGrafter"/>
</dbReference>
<dbReference type="STRING" id="686832.A0A0C2Y5I2"/>
<feature type="region of interest" description="Disordered" evidence="4">
    <location>
        <begin position="117"/>
        <end position="469"/>
    </location>
</feature>
<keyword evidence="3" id="KW-0539">Nucleus</keyword>
<feature type="compositionally biased region" description="Polar residues" evidence="4">
    <location>
        <begin position="260"/>
        <end position="271"/>
    </location>
</feature>
<feature type="compositionally biased region" description="Polar residues" evidence="4">
    <location>
        <begin position="357"/>
        <end position="402"/>
    </location>
</feature>
<dbReference type="GO" id="GO:0001228">
    <property type="term" value="F:DNA-binding transcription activator activity, RNA polymerase II-specific"/>
    <property type="evidence" value="ECO:0007669"/>
    <property type="project" value="TreeGrafter"/>
</dbReference>
<feature type="compositionally biased region" description="Low complexity" evidence="4">
    <location>
        <begin position="318"/>
        <end position="345"/>
    </location>
</feature>
<dbReference type="PROSITE" id="PS50118">
    <property type="entry name" value="HMG_BOX_2"/>
    <property type="match status" value="1"/>
</dbReference>
<dbReference type="InterPro" id="IPR050140">
    <property type="entry name" value="SRY-related_HMG-box_TF-like"/>
</dbReference>
<name>A0A0C2Y5I2_HEBCY</name>
<feature type="DNA-binding region" description="HMG box" evidence="3">
    <location>
        <begin position="55"/>
        <end position="123"/>
    </location>
</feature>
<dbReference type="Pfam" id="PF00505">
    <property type="entry name" value="HMG_box"/>
    <property type="match status" value="1"/>
</dbReference>
<sequence length="469" mass="51027">MAPRRSERNDDRASQSGSEDGNYALFSEAHRLEGDLEDESNTALTSQTLNADGTPKRPMNAFMIFARRRRPQVSAENQAMRTGEISKILSKEWVSMPPSEKQFYLEQAKQLKETFNTRYPDYVYRRRPNNSRKRRRSDGGTMRPVDQGLLGDHADDLAGSVDLESSPTDTDDHLEPAISPSYSRPPYTMSAPIDQTPKYGTHSRGPGHQVSSDPPFRSNGHSDPRLSYGGSSNSERLGSSLSSATSPRLQMNQGALHYYQSHSHASPSVYGTDSIPPHQVNQHQGWQGRPERVGPSWLSGGGQDRVHSLSSQKQNPYSPTATAAPTSSWSGSTSDGATASASSPGNYFPTLTMPFYPNQQQSPTFQSNVPSGSTSTFSAPSQTHSSSSFESLGHVQSGSMSRDFTPRGYGGSSSAGNPYPVSTRDLSYPHRTLAPAHPASAYSTSQHSSQPPSSSVGHSNPPHGFWSRE</sequence>
<dbReference type="SUPFAM" id="SSF47095">
    <property type="entry name" value="HMG-box"/>
    <property type="match status" value="1"/>
</dbReference>
<keyword evidence="7" id="KW-1185">Reference proteome</keyword>
<dbReference type="Gene3D" id="1.10.30.10">
    <property type="entry name" value="High mobility group box domain"/>
    <property type="match status" value="1"/>
</dbReference>
<keyword evidence="2" id="KW-0804">Transcription</keyword>
<evidence type="ECO:0000256" key="4">
    <source>
        <dbReference type="SAM" id="MobiDB-lite"/>
    </source>
</evidence>
<dbReference type="HOGENOM" id="CLU_028294_0_0_1"/>
<gene>
    <name evidence="6" type="ORF">M413DRAFT_31731</name>
</gene>
<proteinExistence type="predicted"/>
<organism evidence="6 7">
    <name type="scientific">Hebeloma cylindrosporum</name>
    <dbReference type="NCBI Taxonomy" id="76867"/>
    <lineage>
        <taxon>Eukaryota</taxon>
        <taxon>Fungi</taxon>
        <taxon>Dikarya</taxon>
        <taxon>Basidiomycota</taxon>
        <taxon>Agaricomycotina</taxon>
        <taxon>Agaricomycetes</taxon>
        <taxon>Agaricomycetidae</taxon>
        <taxon>Agaricales</taxon>
        <taxon>Agaricineae</taxon>
        <taxon>Hymenogastraceae</taxon>
        <taxon>Hebeloma</taxon>
    </lineage>
</organism>
<dbReference type="GO" id="GO:0000978">
    <property type="term" value="F:RNA polymerase II cis-regulatory region sequence-specific DNA binding"/>
    <property type="evidence" value="ECO:0007669"/>
    <property type="project" value="TreeGrafter"/>
</dbReference>
<keyword evidence="1 3" id="KW-0238">DNA-binding</keyword>
<dbReference type="Proteomes" id="UP000053424">
    <property type="component" value="Unassembled WGS sequence"/>
</dbReference>
<evidence type="ECO:0000259" key="5">
    <source>
        <dbReference type="PROSITE" id="PS50118"/>
    </source>
</evidence>
<feature type="domain" description="HMG box" evidence="5">
    <location>
        <begin position="55"/>
        <end position="123"/>
    </location>
</feature>
<evidence type="ECO:0000256" key="3">
    <source>
        <dbReference type="PROSITE-ProRule" id="PRU00267"/>
    </source>
</evidence>
<dbReference type="InterPro" id="IPR036910">
    <property type="entry name" value="HMG_box_dom_sf"/>
</dbReference>
<reference evidence="6 7" key="1">
    <citation type="submission" date="2014-04" db="EMBL/GenBank/DDBJ databases">
        <authorList>
            <consortium name="DOE Joint Genome Institute"/>
            <person name="Kuo A."/>
            <person name="Gay G."/>
            <person name="Dore J."/>
            <person name="Kohler A."/>
            <person name="Nagy L.G."/>
            <person name="Floudas D."/>
            <person name="Copeland A."/>
            <person name="Barry K.W."/>
            <person name="Cichocki N."/>
            <person name="Veneault-Fourrey C."/>
            <person name="LaButti K."/>
            <person name="Lindquist E.A."/>
            <person name="Lipzen A."/>
            <person name="Lundell T."/>
            <person name="Morin E."/>
            <person name="Murat C."/>
            <person name="Sun H."/>
            <person name="Tunlid A."/>
            <person name="Henrissat B."/>
            <person name="Grigoriev I.V."/>
            <person name="Hibbett D.S."/>
            <person name="Martin F."/>
            <person name="Nordberg H.P."/>
            <person name="Cantor M.N."/>
            <person name="Hua S.X."/>
        </authorList>
    </citation>
    <scope>NUCLEOTIDE SEQUENCE [LARGE SCALE GENOMIC DNA]</scope>
    <source>
        <strain evidence="7">h7</strain>
    </source>
</reference>
<dbReference type="PANTHER" id="PTHR10270">
    <property type="entry name" value="SOX TRANSCRIPTION FACTOR"/>
    <property type="match status" value="1"/>
</dbReference>
<feature type="compositionally biased region" description="Low complexity" evidence="4">
    <location>
        <begin position="229"/>
        <end position="249"/>
    </location>
</feature>
<dbReference type="AlphaFoldDB" id="A0A0C2Y5I2"/>
<feature type="compositionally biased region" description="Basic residues" evidence="4">
    <location>
        <begin position="125"/>
        <end position="136"/>
    </location>
</feature>
<evidence type="ECO:0000256" key="2">
    <source>
        <dbReference type="ARBA" id="ARBA00023163"/>
    </source>
</evidence>
<reference evidence="7" key="2">
    <citation type="submission" date="2015-01" db="EMBL/GenBank/DDBJ databases">
        <title>Evolutionary Origins and Diversification of the Mycorrhizal Mutualists.</title>
        <authorList>
            <consortium name="DOE Joint Genome Institute"/>
            <consortium name="Mycorrhizal Genomics Consortium"/>
            <person name="Kohler A."/>
            <person name="Kuo A."/>
            <person name="Nagy L.G."/>
            <person name="Floudas D."/>
            <person name="Copeland A."/>
            <person name="Barry K.W."/>
            <person name="Cichocki N."/>
            <person name="Veneault-Fourrey C."/>
            <person name="LaButti K."/>
            <person name="Lindquist E.A."/>
            <person name="Lipzen A."/>
            <person name="Lundell T."/>
            <person name="Morin E."/>
            <person name="Murat C."/>
            <person name="Riley R."/>
            <person name="Ohm R."/>
            <person name="Sun H."/>
            <person name="Tunlid A."/>
            <person name="Henrissat B."/>
            <person name="Grigoriev I.V."/>
            <person name="Hibbett D.S."/>
            <person name="Martin F."/>
        </authorList>
    </citation>
    <scope>NUCLEOTIDE SEQUENCE [LARGE SCALE GENOMIC DNA]</scope>
    <source>
        <strain evidence="7">h7</strain>
    </source>
</reference>